<dbReference type="InterPro" id="IPR017506">
    <property type="entry name" value="PSII_S4"/>
</dbReference>
<dbReference type="Gene3D" id="3.30.70.330">
    <property type="match status" value="1"/>
</dbReference>
<dbReference type="SUPFAM" id="SSF55174">
    <property type="entry name" value="Alpha-L RNA-binding motif"/>
    <property type="match status" value="1"/>
</dbReference>
<gene>
    <name evidence="3" type="ORF">NIES592_06150</name>
</gene>
<keyword evidence="4" id="KW-1185">Reference proteome</keyword>
<evidence type="ECO:0000256" key="1">
    <source>
        <dbReference type="PROSITE-ProRule" id="PRU00182"/>
    </source>
</evidence>
<dbReference type="PANTHER" id="PTHR13633">
    <property type="entry name" value="MITOCHONDRIAL TRANSCRIPTION RESCUE FACTOR 1"/>
    <property type="match status" value="1"/>
</dbReference>
<reference evidence="3 4" key="1">
    <citation type="submission" date="2016-11" db="EMBL/GenBank/DDBJ databases">
        <title>Draft Genome Sequences of Nine Cyanobacterial Strains from Diverse Habitats.</title>
        <authorList>
            <person name="Zhu T."/>
            <person name="Hou S."/>
            <person name="Lu X."/>
            <person name="Hess W.R."/>
        </authorList>
    </citation>
    <scope>NUCLEOTIDE SEQUENCE [LARGE SCALE GENOMIC DNA]</scope>
    <source>
        <strain evidence="3 4">NIES-592</strain>
    </source>
</reference>
<dbReference type="EMBL" id="MRCA01000002">
    <property type="protein sequence ID" value="OKH15658.1"/>
    <property type="molecule type" value="Genomic_DNA"/>
</dbReference>
<dbReference type="InterPro" id="IPR012677">
    <property type="entry name" value="Nucleotide-bd_a/b_plait_sf"/>
</dbReference>
<dbReference type="InterPro" id="IPR036986">
    <property type="entry name" value="S4_RNA-bd_sf"/>
</dbReference>
<dbReference type="Pfam" id="PF01479">
    <property type="entry name" value="S4"/>
    <property type="match status" value="1"/>
</dbReference>
<dbReference type="Gene3D" id="3.10.290.10">
    <property type="entry name" value="RNA-binding S4 domain"/>
    <property type="match status" value="1"/>
</dbReference>
<evidence type="ECO:0000259" key="2">
    <source>
        <dbReference type="SMART" id="SM00363"/>
    </source>
</evidence>
<dbReference type="Gene3D" id="3.30.1370.160">
    <property type="match status" value="1"/>
</dbReference>
<feature type="domain" description="RNA-binding S4" evidence="2">
    <location>
        <begin position="184"/>
        <end position="244"/>
    </location>
</feature>
<evidence type="ECO:0000313" key="4">
    <source>
        <dbReference type="Proteomes" id="UP000186391"/>
    </source>
</evidence>
<sequence>MLPREELLKGIENRDTVARVIDQAEQAIKTWEVVLTDFLSPPELAEIQRLFSRLTEVQLLAWGGYPQAERQRMAIARSEFPLDLSQVAIAALDIAGNFLFDTATHRDFLGAMLGTGIIREKTGDIIVLGERGAQAIVVPELVEFLEMNLKQVRSVPVKTQRIDLSELKVREPKKKELTTVEASLRLDAIASAGFGMSRSKMVELIDGGDVRVNWKEITQANSQVKTGDLIAIRGKGRLEVGDIAVTKKDRYRVQLTRYM</sequence>
<dbReference type="Proteomes" id="UP000186391">
    <property type="component" value="Unassembled WGS sequence"/>
</dbReference>
<dbReference type="InterPro" id="IPR002942">
    <property type="entry name" value="S4_RNA-bd"/>
</dbReference>
<dbReference type="Pfam" id="PF17774">
    <property type="entry name" value="YlmH_RBD"/>
    <property type="match status" value="1"/>
</dbReference>
<organism evidence="3 4">
    <name type="scientific">Fischerella major NIES-592</name>
    <dbReference type="NCBI Taxonomy" id="210994"/>
    <lineage>
        <taxon>Bacteria</taxon>
        <taxon>Bacillati</taxon>
        <taxon>Cyanobacteriota</taxon>
        <taxon>Cyanophyceae</taxon>
        <taxon>Nostocales</taxon>
        <taxon>Hapalosiphonaceae</taxon>
        <taxon>Fischerella</taxon>
    </lineage>
</organism>
<dbReference type="SMART" id="SM00363">
    <property type="entry name" value="S4"/>
    <property type="match status" value="1"/>
</dbReference>
<dbReference type="GO" id="GO:0003723">
    <property type="term" value="F:RNA binding"/>
    <property type="evidence" value="ECO:0007669"/>
    <property type="project" value="UniProtKB-KW"/>
</dbReference>
<evidence type="ECO:0000313" key="3">
    <source>
        <dbReference type="EMBL" id="OKH15658.1"/>
    </source>
</evidence>
<dbReference type="AlphaFoldDB" id="A0A1U7H3J3"/>
<dbReference type="RefSeq" id="WP_073555209.1">
    <property type="nucleotide sequence ID" value="NZ_MRCA01000002.1"/>
</dbReference>
<dbReference type="InterPro" id="IPR040591">
    <property type="entry name" value="RqcP2_RBD"/>
</dbReference>
<dbReference type="NCBIfam" id="TIGR03069">
    <property type="entry name" value="PS_II_S4"/>
    <property type="match status" value="1"/>
</dbReference>
<name>A0A1U7H3J3_9CYAN</name>
<proteinExistence type="predicted"/>
<accession>A0A1U7H3J3</accession>
<dbReference type="OrthoDB" id="9812787at2"/>
<dbReference type="CDD" id="cd00165">
    <property type="entry name" value="S4"/>
    <property type="match status" value="1"/>
</dbReference>
<protein>
    <submittedName>
        <fullName evidence="3">Photosystem II S4 domain protein</fullName>
    </submittedName>
</protein>
<keyword evidence="1" id="KW-0694">RNA-binding</keyword>
<comment type="caution">
    <text evidence="3">The sequence shown here is derived from an EMBL/GenBank/DDBJ whole genome shotgun (WGS) entry which is preliminary data.</text>
</comment>
<dbReference type="PANTHER" id="PTHR13633:SF3">
    <property type="entry name" value="MITOCHONDRIAL TRANSCRIPTION RESCUE FACTOR 1"/>
    <property type="match status" value="1"/>
</dbReference>
<dbReference type="PROSITE" id="PS50889">
    <property type="entry name" value="S4"/>
    <property type="match status" value="1"/>
</dbReference>